<evidence type="ECO:0000259" key="1">
    <source>
        <dbReference type="Pfam" id="PF06985"/>
    </source>
</evidence>
<keyword evidence="3" id="KW-1185">Reference proteome</keyword>
<dbReference type="InterPro" id="IPR052895">
    <property type="entry name" value="HetReg/Transcr_Mod"/>
</dbReference>
<gene>
    <name evidence="2" type="ORF">K444DRAFT_690361</name>
</gene>
<dbReference type="InterPro" id="IPR010730">
    <property type="entry name" value="HET"/>
</dbReference>
<dbReference type="PANTHER" id="PTHR24148">
    <property type="entry name" value="ANKYRIN REPEAT DOMAIN-CONTAINING PROTEIN 39 HOMOLOG-RELATED"/>
    <property type="match status" value="1"/>
</dbReference>
<feature type="domain" description="Heterokaryon incompatibility" evidence="1">
    <location>
        <begin position="43"/>
        <end position="93"/>
    </location>
</feature>
<dbReference type="EMBL" id="KZ613740">
    <property type="protein sequence ID" value="PMD67565.1"/>
    <property type="molecule type" value="Genomic_DNA"/>
</dbReference>
<sequence>MAYTPLNNSHNVIRLLHLKRASKERDEIQARSSLALLDDRPQYEALSYAWGDANDTRPVEIEDCGIPITKNLYLALKYLRLNNQERVLWVDALYT</sequence>
<evidence type="ECO:0000313" key="3">
    <source>
        <dbReference type="Proteomes" id="UP000235371"/>
    </source>
</evidence>
<dbReference type="InParanoid" id="A0A2J6TX36"/>
<reference evidence="2 3" key="1">
    <citation type="submission" date="2016-04" db="EMBL/GenBank/DDBJ databases">
        <title>A degradative enzymes factory behind the ericoid mycorrhizal symbiosis.</title>
        <authorList>
            <consortium name="DOE Joint Genome Institute"/>
            <person name="Martino E."/>
            <person name="Morin E."/>
            <person name="Grelet G."/>
            <person name="Kuo A."/>
            <person name="Kohler A."/>
            <person name="Daghino S."/>
            <person name="Barry K."/>
            <person name="Choi C."/>
            <person name="Cichocki N."/>
            <person name="Clum A."/>
            <person name="Copeland A."/>
            <person name="Hainaut M."/>
            <person name="Haridas S."/>
            <person name="Labutti K."/>
            <person name="Lindquist E."/>
            <person name="Lipzen A."/>
            <person name="Khouja H.-R."/>
            <person name="Murat C."/>
            <person name="Ohm R."/>
            <person name="Olson A."/>
            <person name="Spatafora J."/>
            <person name="Veneault-Fourrey C."/>
            <person name="Henrissat B."/>
            <person name="Grigoriev I."/>
            <person name="Martin F."/>
            <person name="Perotto S."/>
        </authorList>
    </citation>
    <scope>NUCLEOTIDE SEQUENCE [LARGE SCALE GENOMIC DNA]</scope>
    <source>
        <strain evidence="2 3">E</strain>
    </source>
</reference>
<dbReference type="Proteomes" id="UP000235371">
    <property type="component" value="Unassembled WGS sequence"/>
</dbReference>
<accession>A0A2J6TX36</accession>
<dbReference type="PANTHER" id="PTHR24148:SF73">
    <property type="entry name" value="HET DOMAIN PROTEIN (AFU_ORTHOLOGUE AFUA_8G01020)"/>
    <property type="match status" value="1"/>
</dbReference>
<dbReference type="RefSeq" id="XP_024744469.1">
    <property type="nucleotide sequence ID" value="XM_024887764.1"/>
</dbReference>
<proteinExistence type="predicted"/>
<dbReference type="GeneID" id="36595840"/>
<evidence type="ECO:0000313" key="2">
    <source>
        <dbReference type="EMBL" id="PMD67565.1"/>
    </source>
</evidence>
<dbReference type="Pfam" id="PF06985">
    <property type="entry name" value="HET"/>
    <property type="match status" value="1"/>
</dbReference>
<protein>
    <recommendedName>
        <fullName evidence="1">Heterokaryon incompatibility domain-containing protein</fullName>
    </recommendedName>
</protein>
<name>A0A2J6TX36_9HELO</name>
<organism evidence="2 3">
    <name type="scientific">Hyaloscypha bicolor E</name>
    <dbReference type="NCBI Taxonomy" id="1095630"/>
    <lineage>
        <taxon>Eukaryota</taxon>
        <taxon>Fungi</taxon>
        <taxon>Dikarya</taxon>
        <taxon>Ascomycota</taxon>
        <taxon>Pezizomycotina</taxon>
        <taxon>Leotiomycetes</taxon>
        <taxon>Helotiales</taxon>
        <taxon>Hyaloscyphaceae</taxon>
        <taxon>Hyaloscypha</taxon>
        <taxon>Hyaloscypha bicolor</taxon>
    </lineage>
</organism>
<dbReference type="OrthoDB" id="2157530at2759"/>
<dbReference type="AlphaFoldDB" id="A0A2J6TX36"/>